<accession>A0AAP0JJ15</accession>
<feature type="region of interest" description="Disordered" evidence="1">
    <location>
        <begin position="28"/>
        <end position="54"/>
    </location>
</feature>
<comment type="caution">
    <text evidence="2">The sequence shown here is derived from an EMBL/GenBank/DDBJ whole genome shotgun (WGS) entry which is preliminary data.</text>
</comment>
<dbReference type="EMBL" id="JBBNAG010000005">
    <property type="protein sequence ID" value="KAK9133742.1"/>
    <property type="molecule type" value="Genomic_DNA"/>
</dbReference>
<dbReference type="Proteomes" id="UP001419268">
    <property type="component" value="Unassembled WGS sequence"/>
</dbReference>
<feature type="compositionally biased region" description="Basic and acidic residues" evidence="1">
    <location>
        <begin position="29"/>
        <end position="54"/>
    </location>
</feature>
<dbReference type="AlphaFoldDB" id="A0AAP0JJ15"/>
<proteinExistence type="predicted"/>
<evidence type="ECO:0000256" key="1">
    <source>
        <dbReference type="SAM" id="MobiDB-lite"/>
    </source>
</evidence>
<sequence>MQASAHCLWAAAKSSLQEHPSSIDTLIVMKDERRHEIEGEQGERAGRERVRSRR</sequence>
<reference evidence="2 3" key="1">
    <citation type="submission" date="2024-01" db="EMBL/GenBank/DDBJ databases">
        <title>Genome assemblies of Stephania.</title>
        <authorList>
            <person name="Yang L."/>
        </authorList>
    </citation>
    <scope>NUCLEOTIDE SEQUENCE [LARGE SCALE GENOMIC DNA]</scope>
    <source>
        <strain evidence="2">JXDWG</strain>
        <tissue evidence="2">Leaf</tissue>
    </source>
</reference>
<gene>
    <name evidence="2" type="ORF">Scep_013270</name>
</gene>
<organism evidence="2 3">
    <name type="scientific">Stephania cephalantha</name>
    <dbReference type="NCBI Taxonomy" id="152367"/>
    <lineage>
        <taxon>Eukaryota</taxon>
        <taxon>Viridiplantae</taxon>
        <taxon>Streptophyta</taxon>
        <taxon>Embryophyta</taxon>
        <taxon>Tracheophyta</taxon>
        <taxon>Spermatophyta</taxon>
        <taxon>Magnoliopsida</taxon>
        <taxon>Ranunculales</taxon>
        <taxon>Menispermaceae</taxon>
        <taxon>Menispermoideae</taxon>
        <taxon>Cissampelideae</taxon>
        <taxon>Stephania</taxon>
    </lineage>
</organism>
<evidence type="ECO:0000313" key="2">
    <source>
        <dbReference type="EMBL" id="KAK9133742.1"/>
    </source>
</evidence>
<name>A0AAP0JJ15_9MAGN</name>
<keyword evidence="3" id="KW-1185">Reference proteome</keyword>
<protein>
    <submittedName>
        <fullName evidence="2">Uncharacterized protein</fullName>
    </submittedName>
</protein>
<evidence type="ECO:0000313" key="3">
    <source>
        <dbReference type="Proteomes" id="UP001419268"/>
    </source>
</evidence>